<feature type="region of interest" description="Disordered" evidence="1">
    <location>
        <begin position="29"/>
        <end position="237"/>
    </location>
</feature>
<reference evidence="3 4" key="1">
    <citation type="journal article" date="2012" name="BMC Genomics">
        <title>Comparative genomics of the white-rot fungi, Phanerochaete carnosa and P. chrysosporium, to elucidate the genetic basis of the distinct wood types they colonize.</title>
        <authorList>
            <person name="Suzuki H."/>
            <person name="MacDonald J."/>
            <person name="Syed K."/>
            <person name="Salamov A."/>
            <person name="Hori C."/>
            <person name="Aerts A."/>
            <person name="Henrissat B."/>
            <person name="Wiebenga A."/>
            <person name="vanKuyk P.A."/>
            <person name="Barry K."/>
            <person name="Lindquist E."/>
            <person name="LaButti K."/>
            <person name="Lapidus A."/>
            <person name="Lucas S."/>
            <person name="Coutinho P."/>
            <person name="Gong Y."/>
            <person name="Samejima M."/>
            <person name="Mahadevan R."/>
            <person name="Abou-Zaid M."/>
            <person name="de Vries R.P."/>
            <person name="Igarashi K."/>
            <person name="Yadav J.S."/>
            <person name="Grigoriev I.V."/>
            <person name="Master E.R."/>
        </authorList>
    </citation>
    <scope>NUCLEOTIDE SEQUENCE [LARGE SCALE GENOMIC DNA]</scope>
    <source>
        <strain evidence="3 4">HHB-10118-sp</strain>
    </source>
</reference>
<dbReference type="SUPFAM" id="SSF47473">
    <property type="entry name" value="EF-hand"/>
    <property type="match status" value="1"/>
</dbReference>
<dbReference type="InterPro" id="IPR000261">
    <property type="entry name" value="EH_dom"/>
</dbReference>
<feature type="compositionally biased region" description="Low complexity" evidence="1">
    <location>
        <begin position="183"/>
        <end position="206"/>
    </location>
</feature>
<feature type="compositionally biased region" description="Basic and acidic residues" evidence="1">
    <location>
        <begin position="78"/>
        <end position="94"/>
    </location>
</feature>
<feature type="compositionally biased region" description="Low complexity" evidence="1">
    <location>
        <begin position="45"/>
        <end position="57"/>
    </location>
</feature>
<dbReference type="Gene3D" id="1.10.238.10">
    <property type="entry name" value="EF-hand"/>
    <property type="match status" value="1"/>
</dbReference>
<keyword evidence="4" id="KW-1185">Reference proteome</keyword>
<feature type="region of interest" description="Disordered" evidence="1">
    <location>
        <begin position="1"/>
        <end position="20"/>
    </location>
</feature>
<gene>
    <name evidence="3" type="ORF">PHACADRAFT_255764</name>
</gene>
<feature type="domain" description="EH" evidence="2">
    <location>
        <begin position="303"/>
        <end position="350"/>
    </location>
</feature>
<dbReference type="Pfam" id="PF12763">
    <property type="entry name" value="EH"/>
    <property type="match status" value="1"/>
</dbReference>
<feature type="compositionally biased region" description="Pro residues" evidence="1">
    <location>
        <begin position="167"/>
        <end position="182"/>
    </location>
</feature>
<evidence type="ECO:0000259" key="2">
    <source>
        <dbReference type="Pfam" id="PF12763"/>
    </source>
</evidence>
<organism evidence="3 4">
    <name type="scientific">Phanerochaete carnosa (strain HHB-10118-sp)</name>
    <name type="common">White-rot fungus</name>
    <name type="synonym">Peniophora carnosa</name>
    <dbReference type="NCBI Taxonomy" id="650164"/>
    <lineage>
        <taxon>Eukaryota</taxon>
        <taxon>Fungi</taxon>
        <taxon>Dikarya</taxon>
        <taxon>Basidiomycota</taxon>
        <taxon>Agaricomycotina</taxon>
        <taxon>Agaricomycetes</taxon>
        <taxon>Polyporales</taxon>
        <taxon>Phanerochaetaceae</taxon>
        <taxon>Phanerochaete</taxon>
    </lineage>
</organism>
<evidence type="ECO:0000256" key="1">
    <source>
        <dbReference type="SAM" id="MobiDB-lite"/>
    </source>
</evidence>
<dbReference type="GeneID" id="18916389"/>
<dbReference type="AlphaFoldDB" id="K5VUQ4"/>
<feature type="compositionally biased region" description="Low complexity" evidence="1">
    <location>
        <begin position="103"/>
        <end position="117"/>
    </location>
</feature>
<evidence type="ECO:0000313" key="3">
    <source>
        <dbReference type="EMBL" id="EKM55268.1"/>
    </source>
</evidence>
<dbReference type="Proteomes" id="UP000008370">
    <property type="component" value="Unassembled WGS sequence"/>
</dbReference>
<dbReference type="KEGG" id="pco:PHACADRAFT_255764"/>
<name>K5VUQ4_PHACS</name>
<dbReference type="STRING" id="650164.K5VUQ4"/>
<dbReference type="InterPro" id="IPR011992">
    <property type="entry name" value="EF-hand-dom_pair"/>
</dbReference>
<dbReference type="HOGENOM" id="CLU_729789_0_0_1"/>
<protein>
    <recommendedName>
        <fullName evidence="2">EH domain-containing protein</fullName>
    </recommendedName>
</protein>
<evidence type="ECO:0000313" key="4">
    <source>
        <dbReference type="Proteomes" id="UP000008370"/>
    </source>
</evidence>
<accession>K5VUQ4</accession>
<dbReference type="RefSeq" id="XP_007395599.1">
    <property type="nucleotide sequence ID" value="XM_007395537.1"/>
</dbReference>
<dbReference type="InParanoid" id="K5VUQ4"/>
<dbReference type="EMBL" id="JH930472">
    <property type="protein sequence ID" value="EKM55268.1"/>
    <property type="molecule type" value="Genomic_DNA"/>
</dbReference>
<proteinExistence type="predicted"/>
<sequence>MPLPVPSLPSRRKLDSLTVDQYPPVKKLGIAIPTRGNGSGHAPASSISSFHSVSLSSDGGADLQTPGSVSNFVATYPIDREDRETENCRERDSASLDESFENVSSSSITSPSVSSVSTDWAEYVRRPSEPPKLPKRPTPGPSSSSTSSPATPMISVPYAVRPIASKPAPPPPPSRTRPPHPPSNRSSLNSTSASSDRSSIISQATSRTSVSSYRPSAPPKLVIPSTSPQVLRSAPAPPTAKRRYEIVFDNNILAQRRAAVLSPPMGRKSRQAAGWRGLSVDLITNPQENRAQETVDEEVGPEERLNGQVVVTIWKCSRLERGKLRDIWKECDPGGTGSLDREAFVKGMWRIDEELRKSQFAFRNPSAMRPPRGLATLLR</sequence>
<dbReference type="OrthoDB" id="10045710at2759"/>
<feature type="compositionally biased region" description="Low complexity" evidence="1">
    <location>
        <begin position="141"/>
        <end position="152"/>
    </location>
</feature>